<evidence type="ECO:0000313" key="4">
    <source>
        <dbReference type="EMBL" id="VAX08616.1"/>
    </source>
</evidence>
<dbReference type="PANTHER" id="PTHR30053:SF14">
    <property type="entry name" value="TRANSLATION ELONGATION FACTOR KOW-LIKE DOMAIN-CONTAINING PROTEIN"/>
    <property type="match status" value="1"/>
</dbReference>
<dbReference type="SMART" id="SM00841">
    <property type="entry name" value="Elong-fact-P_C"/>
    <property type="match status" value="1"/>
</dbReference>
<feature type="domain" description="Translation elongation factor P/YeiP central" evidence="3">
    <location>
        <begin position="69"/>
        <end position="124"/>
    </location>
</feature>
<dbReference type="Pfam" id="PF01132">
    <property type="entry name" value="EFP"/>
    <property type="match status" value="1"/>
</dbReference>
<dbReference type="AlphaFoldDB" id="A0A3B1ARL6"/>
<organism evidence="4">
    <name type="scientific">hydrothermal vent metagenome</name>
    <dbReference type="NCBI Taxonomy" id="652676"/>
    <lineage>
        <taxon>unclassified sequences</taxon>
        <taxon>metagenomes</taxon>
        <taxon>ecological metagenomes</taxon>
    </lineage>
</organism>
<evidence type="ECO:0000259" key="2">
    <source>
        <dbReference type="SMART" id="SM00841"/>
    </source>
</evidence>
<dbReference type="PIRSF" id="PIRSF005901">
    <property type="entry name" value="EF-P"/>
    <property type="match status" value="1"/>
</dbReference>
<dbReference type="SUPFAM" id="SSF50249">
    <property type="entry name" value="Nucleic acid-binding proteins"/>
    <property type="match status" value="2"/>
</dbReference>
<reference evidence="4" key="1">
    <citation type="submission" date="2018-06" db="EMBL/GenBank/DDBJ databases">
        <authorList>
            <person name="Zhirakovskaya E."/>
        </authorList>
    </citation>
    <scope>NUCLEOTIDE SEQUENCE</scope>
</reference>
<dbReference type="InterPro" id="IPR015365">
    <property type="entry name" value="Elong-fact-P_C"/>
</dbReference>
<dbReference type="NCBIfam" id="NF001810">
    <property type="entry name" value="PRK00529.1"/>
    <property type="match status" value="1"/>
</dbReference>
<accession>A0A3B1ARL6</accession>
<evidence type="ECO:0000259" key="3">
    <source>
        <dbReference type="SMART" id="SM01185"/>
    </source>
</evidence>
<dbReference type="EMBL" id="UOFY01000028">
    <property type="protein sequence ID" value="VAX08616.1"/>
    <property type="molecule type" value="Genomic_DNA"/>
</dbReference>
<dbReference type="PANTHER" id="PTHR30053">
    <property type="entry name" value="ELONGATION FACTOR P"/>
    <property type="match status" value="1"/>
</dbReference>
<dbReference type="CDD" id="cd05794">
    <property type="entry name" value="S1_EF-P_repeat_2"/>
    <property type="match status" value="1"/>
</dbReference>
<dbReference type="InterPro" id="IPR001059">
    <property type="entry name" value="Transl_elong_P/YeiP_cen"/>
</dbReference>
<dbReference type="InterPro" id="IPR013185">
    <property type="entry name" value="Transl_elong_KOW-like"/>
</dbReference>
<dbReference type="GO" id="GO:0043043">
    <property type="term" value="P:peptide biosynthetic process"/>
    <property type="evidence" value="ECO:0007669"/>
    <property type="project" value="InterPro"/>
</dbReference>
<dbReference type="InterPro" id="IPR020599">
    <property type="entry name" value="Transl_elong_fac_P/YeiP"/>
</dbReference>
<dbReference type="InterPro" id="IPR011897">
    <property type="entry name" value="Transl_elong_p-like_YeiP"/>
</dbReference>
<keyword evidence="4" id="KW-0648">Protein biosynthesis</keyword>
<dbReference type="InterPro" id="IPR013852">
    <property type="entry name" value="Transl_elong_P/YeiP_CS"/>
</dbReference>
<comment type="similarity">
    <text evidence="1">Belongs to the elongation factor P family.</text>
</comment>
<dbReference type="Pfam" id="PF09285">
    <property type="entry name" value="Elong-fact-P_C"/>
    <property type="match status" value="1"/>
</dbReference>
<dbReference type="Pfam" id="PF08207">
    <property type="entry name" value="EFP_N"/>
    <property type="match status" value="1"/>
</dbReference>
<dbReference type="InterPro" id="IPR012340">
    <property type="entry name" value="NA-bd_OB-fold"/>
</dbReference>
<dbReference type="PROSITE" id="PS01275">
    <property type="entry name" value="EFP"/>
    <property type="match status" value="1"/>
</dbReference>
<dbReference type="FunFam" id="2.40.50.140:FF:000004">
    <property type="entry name" value="Elongation factor P"/>
    <property type="match status" value="1"/>
</dbReference>
<dbReference type="Gene3D" id="2.40.50.140">
    <property type="entry name" value="Nucleic acid-binding proteins"/>
    <property type="match status" value="2"/>
</dbReference>
<dbReference type="CDD" id="cd04470">
    <property type="entry name" value="S1_EF-P_repeat_1"/>
    <property type="match status" value="1"/>
</dbReference>
<dbReference type="Gene3D" id="2.30.30.30">
    <property type="match status" value="1"/>
</dbReference>
<sequence length="188" mass="20420">MPKACDLKRGMVVDINGMPHAVKQVEAKSPSSRGASTLYKIRFNNLQSGQKLDESYKGDDFLKEADCLRTQVQYSYKDGDIYTFMNMDDYAQYSLNEEDLAGQLGYLSEGLEGIVALLVDGNILAIELPQSVALEITDTTPGIKGATATGRTKPATVSTGLEVQVPEYLEPGEVIKINTGTGKFVSRA</sequence>
<dbReference type="NCBIfam" id="NF003392">
    <property type="entry name" value="PRK04542.1"/>
    <property type="match status" value="1"/>
</dbReference>
<proteinExistence type="inferred from homology"/>
<gene>
    <name evidence="4" type="ORF">MNBD_GAMMA25-869</name>
</gene>
<keyword evidence="4" id="KW-0251">Elongation factor</keyword>
<protein>
    <submittedName>
        <fullName evidence="4">Elongation factor P-like protein</fullName>
    </submittedName>
</protein>
<evidence type="ECO:0000256" key="1">
    <source>
        <dbReference type="ARBA" id="ARBA00009479"/>
    </source>
</evidence>
<dbReference type="HAMAP" id="MF_00646">
    <property type="entry name" value="EFP"/>
    <property type="match status" value="1"/>
</dbReference>
<dbReference type="SMART" id="SM01185">
    <property type="entry name" value="EFP"/>
    <property type="match status" value="1"/>
</dbReference>
<feature type="domain" description="Elongation factor P C-terminal" evidence="2">
    <location>
        <begin position="132"/>
        <end position="187"/>
    </location>
</feature>
<dbReference type="GO" id="GO:0005829">
    <property type="term" value="C:cytosol"/>
    <property type="evidence" value="ECO:0007669"/>
    <property type="project" value="UniProtKB-ARBA"/>
</dbReference>
<name>A0A3B1ARL6_9ZZZZ</name>
<dbReference type="SUPFAM" id="SSF50104">
    <property type="entry name" value="Translation proteins SH3-like domain"/>
    <property type="match status" value="1"/>
</dbReference>
<dbReference type="InterPro" id="IPR008991">
    <property type="entry name" value="Translation_prot_SH3-like_sf"/>
</dbReference>
<dbReference type="GO" id="GO:0003746">
    <property type="term" value="F:translation elongation factor activity"/>
    <property type="evidence" value="ECO:0007669"/>
    <property type="project" value="UniProtKB-KW"/>
</dbReference>
<dbReference type="InterPro" id="IPR014722">
    <property type="entry name" value="Rib_uL2_dom2"/>
</dbReference>